<evidence type="ECO:0000313" key="4">
    <source>
        <dbReference type="Proteomes" id="UP000242814"/>
    </source>
</evidence>
<reference evidence="2 4" key="1">
    <citation type="submission" date="2016-06" db="EMBL/GenBank/DDBJ databases">
        <authorList>
            <person name="Kjaerup R.B."/>
            <person name="Dalgaard T.S."/>
            <person name="Juul-Madsen H.R."/>
        </authorList>
    </citation>
    <scope>NUCLEOTIDE SEQUENCE [LARGE SCALE GENOMIC DNA]</scope>
    <source>
        <strain evidence="2 4">Pb300</strain>
    </source>
</reference>
<feature type="region of interest" description="Disordered" evidence="1">
    <location>
        <begin position="342"/>
        <end position="421"/>
    </location>
</feature>
<evidence type="ECO:0000313" key="2">
    <source>
        <dbReference type="EMBL" id="ODH44319.1"/>
    </source>
</evidence>
<feature type="compositionally biased region" description="Low complexity" evidence="1">
    <location>
        <begin position="387"/>
        <end position="409"/>
    </location>
</feature>
<feature type="region of interest" description="Disordered" evidence="1">
    <location>
        <begin position="683"/>
        <end position="702"/>
    </location>
</feature>
<name>A0A1D2JN47_PARBR</name>
<dbReference type="AlphaFoldDB" id="A0A1D2JN47"/>
<feature type="compositionally biased region" description="Basic and acidic residues" evidence="1">
    <location>
        <begin position="800"/>
        <end position="815"/>
    </location>
</feature>
<dbReference type="VEuPathDB" id="FungiDB:PADG_02651"/>
<protein>
    <submittedName>
        <fullName evidence="2">Uncharacterized protein</fullName>
    </submittedName>
</protein>
<feature type="compositionally biased region" description="Acidic residues" evidence="1">
    <location>
        <begin position="816"/>
        <end position="846"/>
    </location>
</feature>
<accession>A0A1D2JN47</accession>
<feature type="compositionally biased region" description="Polar residues" evidence="1">
    <location>
        <begin position="77"/>
        <end position="90"/>
    </location>
</feature>
<gene>
    <name evidence="2" type="ORF">ACO22_00852</name>
    <name evidence="3" type="ORF">ACO22_00861</name>
</gene>
<dbReference type="EMBL" id="LZYO01000019">
    <property type="protein sequence ID" value="ODH44319.1"/>
    <property type="molecule type" value="Genomic_DNA"/>
</dbReference>
<organism evidence="2 4">
    <name type="scientific">Paracoccidioides brasiliensis</name>
    <dbReference type="NCBI Taxonomy" id="121759"/>
    <lineage>
        <taxon>Eukaryota</taxon>
        <taxon>Fungi</taxon>
        <taxon>Dikarya</taxon>
        <taxon>Ascomycota</taxon>
        <taxon>Pezizomycotina</taxon>
        <taxon>Eurotiomycetes</taxon>
        <taxon>Eurotiomycetidae</taxon>
        <taxon>Onygenales</taxon>
        <taxon>Ajellomycetaceae</taxon>
        <taxon>Paracoccidioides</taxon>
    </lineage>
</organism>
<comment type="caution">
    <text evidence="2">The sequence shown here is derived from an EMBL/GenBank/DDBJ whole genome shotgun (WGS) entry which is preliminary data.</text>
</comment>
<evidence type="ECO:0000256" key="1">
    <source>
        <dbReference type="SAM" id="MobiDB-lite"/>
    </source>
</evidence>
<feature type="region of interest" description="Disordered" evidence="1">
    <location>
        <begin position="144"/>
        <end position="164"/>
    </location>
</feature>
<dbReference type="EMBL" id="LZYO01000019">
    <property type="protein sequence ID" value="ODH44328.1"/>
    <property type="molecule type" value="Genomic_DNA"/>
</dbReference>
<feature type="compositionally biased region" description="Polar residues" evidence="1">
    <location>
        <begin position="342"/>
        <end position="355"/>
    </location>
</feature>
<sequence>MTENNPVIILDDDEEVVQAAGVAVQANIRSNSEPVCPSEGPLRASPPAVRFNRDFLLAAPLAARLLSSGDAGPPHPSRNSPGRNHNNLQQAEIDGPSQGSTVLFTLNTSEWMRNVTKNSNCLLNSSNPFPAESLPPFIALQQKQTGPSAIAEEKGLASSQPESSKPYTISPFAREFFTDMARTIGCVFPYGEFAQKYNCTVDQVNIALNAVVLEPLMKSDGVTDDDLGVMEIELEQDPGVDKICDSYLRKKCLKQYDTVVREFQREKRAEAFPQEFEETLFAAFGKLDAYWKAKNIGLKIHKALEDAKRVARKEAENQALAEQQLRSVVNWAKLQVPLQQPSTMTKTTIPSTLPMQEQKGGKGHCATPSRKRATSSSDETGEEEDTSGASSSNPTPSTSPPTFLQLSPPAKKKAKLTATQPTPTYHTAQYIDLLSDHHTAPCNEIHNLDGLSGIGNGNINMPENLTIPYLFVSAYPITQQPTSLPRYLYVPTATTNLEPNPNPNSSNLPFYFIRSSSLLDVTVDEYGSYQPEVYPGAEIPKHEYGGALESIPVDNSKLGWQSLPEKYRERFLRLLNNHSAPADAEDPTSSVFSNELRDKASSEVKTPKIQKNWRDYVPSRGIFEYYARALEEERGHKWSDEYEKRIEDRYLAVSGKVGKYIEMLEAQRMEDVPKLAMEAAVNQEGEERENAGTTLAPMEPDVQISEAARDGNDRESDGEEGNEDGEEGKEEEEEEEDEDDDDDDDEGDEGDDEEDKEQEDELTKMIREHLRDTDEWYRQLAENVDDDGGYRVGQTTYPVEEAKQKGQEGELKEEGLEIEQEDTQEFEQDDNEDEEQDDDQDEDFVP</sequence>
<feature type="compositionally biased region" description="Basic and acidic residues" evidence="1">
    <location>
        <begin position="761"/>
        <end position="777"/>
    </location>
</feature>
<feature type="compositionally biased region" description="Acidic residues" evidence="1">
    <location>
        <begin position="716"/>
        <end position="760"/>
    </location>
</feature>
<feature type="region of interest" description="Disordered" evidence="1">
    <location>
        <begin position="67"/>
        <end position="99"/>
    </location>
</feature>
<feature type="region of interest" description="Disordered" evidence="1">
    <location>
        <begin position="707"/>
        <end position="846"/>
    </location>
</feature>
<dbReference type="VEuPathDB" id="FungiDB:PABG_00247"/>
<dbReference type="Proteomes" id="UP000242814">
    <property type="component" value="Unassembled WGS sequence"/>
</dbReference>
<proteinExistence type="predicted"/>
<evidence type="ECO:0000313" key="3">
    <source>
        <dbReference type="EMBL" id="ODH44328.1"/>
    </source>
</evidence>